<keyword evidence="7" id="KW-1185">Reference proteome</keyword>
<evidence type="ECO:0000313" key="6">
    <source>
        <dbReference type="EMBL" id="MBB4285702.1"/>
    </source>
</evidence>
<dbReference type="PROSITE" id="PS00606">
    <property type="entry name" value="KS3_1"/>
    <property type="match status" value="1"/>
</dbReference>
<gene>
    <name evidence="6" type="ORF">GGD88_001422</name>
</gene>
<evidence type="ECO:0000256" key="1">
    <source>
        <dbReference type="ARBA" id="ARBA00005194"/>
    </source>
</evidence>
<dbReference type="PANTHER" id="PTHR11712">
    <property type="entry name" value="POLYKETIDE SYNTHASE-RELATED"/>
    <property type="match status" value="1"/>
</dbReference>
<dbReference type="InterPro" id="IPR018201">
    <property type="entry name" value="Ketoacyl_synth_AS"/>
</dbReference>
<dbReference type="SUPFAM" id="SSF53901">
    <property type="entry name" value="Thiolase-like"/>
    <property type="match status" value="2"/>
</dbReference>
<organism evidence="6 7">
    <name type="scientific">Roseospira goensis</name>
    <dbReference type="NCBI Taxonomy" id="391922"/>
    <lineage>
        <taxon>Bacteria</taxon>
        <taxon>Pseudomonadati</taxon>
        <taxon>Pseudomonadota</taxon>
        <taxon>Alphaproteobacteria</taxon>
        <taxon>Rhodospirillales</taxon>
        <taxon>Rhodospirillaceae</taxon>
        <taxon>Roseospira</taxon>
    </lineage>
</organism>
<evidence type="ECO:0000256" key="2">
    <source>
        <dbReference type="ARBA" id="ARBA00008467"/>
    </source>
</evidence>
<dbReference type="GO" id="GO:0005829">
    <property type="term" value="C:cytosol"/>
    <property type="evidence" value="ECO:0007669"/>
    <property type="project" value="TreeGrafter"/>
</dbReference>
<dbReference type="GO" id="GO:0006633">
    <property type="term" value="P:fatty acid biosynthetic process"/>
    <property type="evidence" value="ECO:0007669"/>
    <property type="project" value="InterPro"/>
</dbReference>
<evidence type="ECO:0000256" key="4">
    <source>
        <dbReference type="RuleBase" id="RU003694"/>
    </source>
</evidence>
<comment type="pathway">
    <text evidence="1">Lipid metabolism; fatty acid biosynthesis.</text>
</comment>
<name>A0A7W6S005_9PROT</name>
<sequence>MSTRRIVVTGLGVIAPTGTDVDTFWENTRLGRSGVFRIDTFDVAGFQSQVAGVVRDFRPEDHGLEDAEARGLDRFAQFALAAAAEAMGRAGLADGGCDPDRLGVSVATAIAGTKYMEEAFLRLTDGATAPLDATRSDPALLPGTCFHVASSEIARTYGARGPVSTLATGCTAGLDALGEAMEMIRAGEADVVIAGAAEAPLTPIAMGAFDIIGAITSDRNDTPETASRPYDASRSGFVLAEGCGILVLEDLEHARRRGAPILVELTGFGSTCNAYHMTDLLPEGLDLHRAMRLALTDAGIAPERIDHVNAHGSSTPQNDVNETNAVKRTLGPRAHEIPICSLKSIVGHALAAANTVEVVALVQSIVHQETPPTSNLVDPDPRCDLDYVPDGPRQARIDVALKDASGFSGIHSALIVARYDPAASGSHPHSEEARVA</sequence>
<dbReference type="AlphaFoldDB" id="A0A7W6S005"/>
<dbReference type="InterPro" id="IPR000794">
    <property type="entry name" value="Beta-ketoacyl_synthase"/>
</dbReference>
<dbReference type="Pfam" id="PF02801">
    <property type="entry name" value="Ketoacyl-synt_C"/>
    <property type="match status" value="1"/>
</dbReference>
<evidence type="ECO:0000256" key="3">
    <source>
        <dbReference type="ARBA" id="ARBA00022679"/>
    </source>
</evidence>
<dbReference type="PROSITE" id="PS52004">
    <property type="entry name" value="KS3_2"/>
    <property type="match status" value="1"/>
</dbReference>
<dbReference type="InterPro" id="IPR020841">
    <property type="entry name" value="PKS_Beta-ketoAc_synthase_dom"/>
</dbReference>
<comment type="caution">
    <text evidence="6">The sequence shown here is derived from an EMBL/GenBank/DDBJ whole genome shotgun (WGS) entry which is preliminary data.</text>
</comment>
<dbReference type="CDD" id="cd00834">
    <property type="entry name" value="KAS_I_II"/>
    <property type="match status" value="1"/>
</dbReference>
<proteinExistence type="inferred from homology"/>
<evidence type="ECO:0000313" key="7">
    <source>
        <dbReference type="Proteomes" id="UP000555728"/>
    </source>
</evidence>
<evidence type="ECO:0000259" key="5">
    <source>
        <dbReference type="PROSITE" id="PS52004"/>
    </source>
</evidence>
<protein>
    <submittedName>
        <fullName evidence="6">3-oxoacyl-(Acyl-carrier-protein) synthase</fullName>
    </submittedName>
</protein>
<dbReference type="GO" id="GO:0004315">
    <property type="term" value="F:3-oxoacyl-[acyl-carrier-protein] synthase activity"/>
    <property type="evidence" value="ECO:0007669"/>
    <property type="project" value="InterPro"/>
</dbReference>
<feature type="domain" description="Ketosynthase family 3 (KS3)" evidence="5">
    <location>
        <begin position="3"/>
        <end position="418"/>
    </location>
</feature>
<dbReference type="InterPro" id="IPR014031">
    <property type="entry name" value="Ketoacyl_synth_C"/>
</dbReference>
<dbReference type="SMART" id="SM00825">
    <property type="entry name" value="PKS_KS"/>
    <property type="match status" value="1"/>
</dbReference>
<dbReference type="Proteomes" id="UP000555728">
    <property type="component" value="Unassembled WGS sequence"/>
</dbReference>
<dbReference type="PANTHER" id="PTHR11712:SF336">
    <property type="entry name" value="3-OXOACYL-[ACYL-CARRIER-PROTEIN] SYNTHASE, MITOCHONDRIAL"/>
    <property type="match status" value="1"/>
</dbReference>
<reference evidence="6 7" key="1">
    <citation type="submission" date="2020-08" db="EMBL/GenBank/DDBJ databases">
        <title>Genome sequencing of Purple Non-Sulfur Bacteria from various extreme environments.</title>
        <authorList>
            <person name="Mayer M."/>
        </authorList>
    </citation>
    <scope>NUCLEOTIDE SEQUENCE [LARGE SCALE GENOMIC DNA]</scope>
    <source>
        <strain evidence="6 7">JA135</strain>
    </source>
</reference>
<dbReference type="Gene3D" id="3.40.47.10">
    <property type="match status" value="1"/>
</dbReference>
<dbReference type="RefSeq" id="WP_184433368.1">
    <property type="nucleotide sequence ID" value="NZ_JACIGI010000009.1"/>
</dbReference>
<dbReference type="Pfam" id="PF00109">
    <property type="entry name" value="ketoacyl-synt"/>
    <property type="match status" value="1"/>
</dbReference>
<comment type="similarity">
    <text evidence="2 4">Belongs to the thiolase-like superfamily. Beta-ketoacyl-ACP synthases family.</text>
</comment>
<dbReference type="EMBL" id="JACIGI010000009">
    <property type="protein sequence ID" value="MBB4285702.1"/>
    <property type="molecule type" value="Genomic_DNA"/>
</dbReference>
<dbReference type="FunFam" id="3.40.47.10:FF:000018">
    <property type="entry name" value="3-oxoacyl-[acyl-carrier-protein] synthase 2"/>
    <property type="match status" value="1"/>
</dbReference>
<dbReference type="InterPro" id="IPR016039">
    <property type="entry name" value="Thiolase-like"/>
</dbReference>
<keyword evidence="3 4" id="KW-0808">Transferase</keyword>
<dbReference type="NCBIfam" id="NF005589">
    <property type="entry name" value="PRK07314.1"/>
    <property type="match status" value="1"/>
</dbReference>
<dbReference type="InterPro" id="IPR014030">
    <property type="entry name" value="Ketoacyl_synth_N"/>
</dbReference>
<accession>A0A7W6S005</accession>